<dbReference type="PANTHER" id="PTHR24340">
    <property type="entry name" value="HOMEOBOX PROTEIN NKX"/>
    <property type="match status" value="1"/>
</dbReference>
<dbReference type="PROSITE" id="PS00027">
    <property type="entry name" value="HOMEOBOX_1"/>
    <property type="match status" value="1"/>
</dbReference>
<keyword evidence="3 5" id="KW-0371">Homeobox</keyword>
<protein>
    <recommendedName>
        <fullName evidence="8">Homeobox domain-containing protein</fullName>
    </recommendedName>
</protein>
<comment type="subcellular location">
    <subcellularLocation>
        <location evidence="1 5 6">Nucleus</location>
    </subcellularLocation>
</comment>
<dbReference type="AlphaFoldDB" id="A0ABD3VUC9"/>
<dbReference type="Gene3D" id="1.10.10.60">
    <property type="entry name" value="Homeodomain-like"/>
    <property type="match status" value="1"/>
</dbReference>
<dbReference type="Pfam" id="PF00046">
    <property type="entry name" value="Homeodomain"/>
    <property type="match status" value="1"/>
</dbReference>
<evidence type="ECO:0000256" key="6">
    <source>
        <dbReference type="RuleBase" id="RU000682"/>
    </source>
</evidence>
<dbReference type="PANTHER" id="PTHR24340:SF70">
    <property type="entry name" value="NK7.1, ISOFORM A"/>
    <property type="match status" value="1"/>
</dbReference>
<dbReference type="CDD" id="cd00086">
    <property type="entry name" value="homeodomain"/>
    <property type="match status" value="1"/>
</dbReference>
<organism evidence="9 10">
    <name type="scientific">Sinanodonta woodiana</name>
    <name type="common">Chinese pond mussel</name>
    <name type="synonym">Anodonta woodiana</name>
    <dbReference type="NCBI Taxonomy" id="1069815"/>
    <lineage>
        <taxon>Eukaryota</taxon>
        <taxon>Metazoa</taxon>
        <taxon>Spiralia</taxon>
        <taxon>Lophotrochozoa</taxon>
        <taxon>Mollusca</taxon>
        <taxon>Bivalvia</taxon>
        <taxon>Autobranchia</taxon>
        <taxon>Heteroconchia</taxon>
        <taxon>Palaeoheterodonta</taxon>
        <taxon>Unionida</taxon>
        <taxon>Unionoidea</taxon>
        <taxon>Unionidae</taxon>
        <taxon>Unioninae</taxon>
        <taxon>Sinanodonta</taxon>
    </lineage>
</organism>
<dbReference type="PRINTS" id="PR00024">
    <property type="entry name" value="HOMEOBOX"/>
</dbReference>
<feature type="domain" description="Homeobox" evidence="8">
    <location>
        <begin position="156"/>
        <end position="216"/>
    </location>
</feature>
<proteinExistence type="predicted"/>
<feature type="compositionally biased region" description="Polar residues" evidence="7">
    <location>
        <begin position="103"/>
        <end position="118"/>
    </location>
</feature>
<evidence type="ECO:0000256" key="1">
    <source>
        <dbReference type="ARBA" id="ARBA00004123"/>
    </source>
</evidence>
<accession>A0ABD3VUC9</accession>
<keyword evidence="2 5" id="KW-0238">DNA-binding</keyword>
<sequence length="337" mass="38001">MDYHTSERLFLSDLLPSMGHYIGMTKMYTTPGTWHPHIYERPPKQPTPHLIETILGLRKENVNNNNTNSSNKNIHLKDKDCHVTLSQNSLNIAETEYRRVRGSVQSSDCGTNESSSPYRNDDIESPLPDSDRENKEAEKRKKSVSSSDTSEESSPTKKKKARTTFTGRQIFELEKQFEQKKYLSSAERAEMAALLSVTETQVKIWFQNRRTKWKKQENITAAEVSEHKLSAEKNPDVAKAIQNAAKLKKAKERVLAVSPTNSVASTVSNCKVSMDNTESDEQQHVETMSVCNGSEGLNIPKPTVCKQNHSETVVDDAGTSRDIPQSVLMDNQQFELV</sequence>
<dbReference type="InterPro" id="IPR009057">
    <property type="entry name" value="Homeodomain-like_sf"/>
</dbReference>
<name>A0ABD3VUC9_SINWO</name>
<evidence type="ECO:0000313" key="10">
    <source>
        <dbReference type="Proteomes" id="UP001634394"/>
    </source>
</evidence>
<evidence type="ECO:0000256" key="3">
    <source>
        <dbReference type="ARBA" id="ARBA00023155"/>
    </source>
</evidence>
<dbReference type="InterPro" id="IPR050394">
    <property type="entry name" value="Homeobox_NK-like"/>
</dbReference>
<comment type="caution">
    <text evidence="9">The sequence shown here is derived from an EMBL/GenBank/DDBJ whole genome shotgun (WGS) entry which is preliminary data.</text>
</comment>
<dbReference type="Proteomes" id="UP001634394">
    <property type="component" value="Unassembled WGS sequence"/>
</dbReference>
<dbReference type="InterPro" id="IPR001356">
    <property type="entry name" value="HD"/>
</dbReference>
<dbReference type="EMBL" id="JBJQND010000010">
    <property type="protein sequence ID" value="KAL3865194.1"/>
    <property type="molecule type" value="Genomic_DNA"/>
</dbReference>
<evidence type="ECO:0000256" key="7">
    <source>
        <dbReference type="SAM" id="MobiDB-lite"/>
    </source>
</evidence>
<evidence type="ECO:0000256" key="5">
    <source>
        <dbReference type="PROSITE-ProRule" id="PRU00108"/>
    </source>
</evidence>
<dbReference type="SUPFAM" id="SSF46689">
    <property type="entry name" value="Homeodomain-like"/>
    <property type="match status" value="1"/>
</dbReference>
<gene>
    <name evidence="9" type="ORF">ACJMK2_006810</name>
</gene>
<feature type="compositionally biased region" description="Basic and acidic residues" evidence="7">
    <location>
        <begin position="129"/>
        <end position="139"/>
    </location>
</feature>
<dbReference type="SMART" id="SM00389">
    <property type="entry name" value="HOX"/>
    <property type="match status" value="1"/>
</dbReference>
<evidence type="ECO:0000256" key="4">
    <source>
        <dbReference type="ARBA" id="ARBA00023242"/>
    </source>
</evidence>
<reference evidence="9 10" key="1">
    <citation type="submission" date="2024-11" db="EMBL/GenBank/DDBJ databases">
        <title>Chromosome-level genome assembly of the freshwater bivalve Anodonta woodiana.</title>
        <authorList>
            <person name="Chen X."/>
        </authorList>
    </citation>
    <scope>NUCLEOTIDE SEQUENCE [LARGE SCALE GENOMIC DNA]</scope>
    <source>
        <strain evidence="9">MN2024</strain>
        <tissue evidence="9">Gills</tissue>
    </source>
</reference>
<evidence type="ECO:0000256" key="2">
    <source>
        <dbReference type="ARBA" id="ARBA00023125"/>
    </source>
</evidence>
<dbReference type="PROSITE" id="PS50071">
    <property type="entry name" value="HOMEOBOX_2"/>
    <property type="match status" value="1"/>
</dbReference>
<dbReference type="InterPro" id="IPR020479">
    <property type="entry name" value="HD_metazoa"/>
</dbReference>
<evidence type="ECO:0000313" key="9">
    <source>
        <dbReference type="EMBL" id="KAL3865194.1"/>
    </source>
</evidence>
<evidence type="ECO:0000259" key="8">
    <source>
        <dbReference type="PROSITE" id="PS50071"/>
    </source>
</evidence>
<feature type="region of interest" description="Disordered" evidence="7">
    <location>
        <begin position="100"/>
        <end position="163"/>
    </location>
</feature>
<keyword evidence="4 5" id="KW-0539">Nucleus</keyword>
<feature type="DNA-binding region" description="Homeobox" evidence="5">
    <location>
        <begin position="158"/>
        <end position="217"/>
    </location>
</feature>
<dbReference type="InterPro" id="IPR017970">
    <property type="entry name" value="Homeobox_CS"/>
</dbReference>
<keyword evidence="10" id="KW-1185">Reference proteome</keyword>
<dbReference type="GO" id="GO:0005634">
    <property type="term" value="C:nucleus"/>
    <property type="evidence" value="ECO:0007669"/>
    <property type="project" value="UniProtKB-SubCell"/>
</dbReference>
<dbReference type="GO" id="GO:0003677">
    <property type="term" value="F:DNA binding"/>
    <property type="evidence" value="ECO:0007669"/>
    <property type="project" value="UniProtKB-UniRule"/>
</dbReference>